<gene>
    <name evidence="9" type="ORF">MUY27_16170</name>
</gene>
<reference evidence="9" key="1">
    <citation type="submission" date="2022-04" db="EMBL/GenBank/DDBJ databases">
        <title>Mucilaginibacter sp. RS28 isolated from freshwater.</title>
        <authorList>
            <person name="Ko S.-R."/>
        </authorList>
    </citation>
    <scope>NUCLEOTIDE SEQUENCE</scope>
    <source>
        <strain evidence="9">RS28</strain>
    </source>
</reference>
<dbReference type="EMBL" id="JALJEJ010000008">
    <property type="protein sequence ID" value="MCJ8211255.1"/>
    <property type="molecule type" value="Genomic_DNA"/>
</dbReference>
<dbReference type="PANTHER" id="PTHR30572">
    <property type="entry name" value="MEMBRANE COMPONENT OF TRANSPORTER-RELATED"/>
    <property type="match status" value="1"/>
</dbReference>
<dbReference type="Pfam" id="PF12704">
    <property type="entry name" value="MacB_PCD"/>
    <property type="match status" value="1"/>
</dbReference>
<evidence type="ECO:0000259" key="7">
    <source>
        <dbReference type="Pfam" id="PF02687"/>
    </source>
</evidence>
<comment type="subcellular location">
    <subcellularLocation>
        <location evidence="1">Cell membrane</location>
        <topology evidence="1">Multi-pass membrane protein</topology>
    </subcellularLocation>
</comment>
<feature type="transmembrane region" description="Helical" evidence="6">
    <location>
        <begin position="279"/>
        <end position="301"/>
    </location>
</feature>
<evidence type="ECO:0000313" key="9">
    <source>
        <dbReference type="EMBL" id="MCJ8211255.1"/>
    </source>
</evidence>
<keyword evidence="5 6" id="KW-0472">Membrane</keyword>
<name>A0A9X1X6W3_9SPHI</name>
<organism evidence="9 10">
    <name type="scientific">Mucilaginibacter straminoryzae</name>
    <dbReference type="NCBI Taxonomy" id="2932774"/>
    <lineage>
        <taxon>Bacteria</taxon>
        <taxon>Pseudomonadati</taxon>
        <taxon>Bacteroidota</taxon>
        <taxon>Sphingobacteriia</taxon>
        <taxon>Sphingobacteriales</taxon>
        <taxon>Sphingobacteriaceae</taxon>
        <taxon>Mucilaginibacter</taxon>
    </lineage>
</organism>
<dbReference type="RefSeq" id="WP_245131713.1">
    <property type="nucleotide sequence ID" value="NZ_JALJEJ010000008.1"/>
</dbReference>
<dbReference type="GO" id="GO:0005886">
    <property type="term" value="C:plasma membrane"/>
    <property type="evidence" value="ECO:0007669"/>
    <property type="project" value="UniProtKB-SubCell"/>
</dbReference>
<evidence type="ECO:0000256" key="5">
    <source>
        <dbReference type="ARBA" id="ARBA00023136"/>
    </source>
</evidence>
<evidence type="ECO:0000256" key="2">
    <source>
        <dbReference type="ARBA" id="ARBA00022475"/>
    </source>
</evidence>
<evidence type="ECO:0000259" key="8">
    <source>
        <dbReference type="Pfam" id="PF12704"/>
    </source>
</evidence>
<sequence length="785" mass="87733">MFKNYLKIAWRNLVKNKAFSFINIAGLAIGMASAALILLWVQNEVSYDQFHSKKDRLYKVYNRSVFDGKLHCWASTPKPLASTMRTEYPQVEDAVFISDNNFLFTAGDNKLKADGYFTDSQFLTMFDFPLAEGNAKQALSGIYNIVLTQKMAKRLFGNADAMGKTVRVDSTANFTVTGVLKDLPNNTAFKFDYLVPRAYMHKLGWEDPYWGDNSVTSFVLLKPGVSLASMNAQLKNFTRKHSNGHEDVDVFLYPLDKWRLYNKFENGKPVGGMITYVRMFSIIAAFILLIACINFMNLSTARSEKRAKEVGIRKVAGAGKQLLVGQFLGESVLIALIAGVFAFILVLLSLPAFNQLTSKELAIPYASGGFWLITMFFIVLTGVIAGSYPAFYLSSFKPIKVLKGTFKASNALVTPRKVLVVTQFTFAIVLIICTIVVKHQINYAQNRDIGYKRDNLVFTLMEGEVQKHADAIKNELLSSGAAISVTKTSSPITQSWSDSWGYSWKGKDPDKKLDFNSFTVDDGFTRTLGLKMVEGRDIDVKTYPTDSLALIVNQSAAKVLGFKDPIGQTVKYNNMNWHIVGVVNDFIMESPYQSVAPMMVHGPKGWFNFIHFKLNPANSTAENLKKAEEIFKKYNPDYPVDIKFADEDYGKKFKSEQLIGKLASLFAGLTIFISCLGLFGLATYMAQNRIKEIGIRKVLGASVTSIATLLSTDFLKLVIVSFLIATPIAWYSMSEWLEGYQYRVHLQIWVFLLAAVFTSVIALLTISFQAIKAAVSNPVKSLRSE</sequence>
<keyword evidence="4 6" id="KW-1133">Transmembrane helix</keyword>
<dbReference type="GO" id="GO:0022857">
    <property type="term" value="F:transmembrane transporter activity"/>
    <property type="evidence" value="ECO:0007669"/>
    <property type="project" value="TreeGrafter"/>
</dbReference>
<evidence type="ECO:0000256" key="1">
    <source>
        <dbReference type="ARBA" id="ARBA00004651"/>
    </source>
</evidence>
<feature type="domain" description="ABC3 transporter permease C-terminal" evidence="7">
    <location>
        <begin position="282"/>
        <end position="396"/>
    </location>
</feature>
<dbReference type="Proteomes" id="UP001139450">
    <property type="component" value="Unassembled WGS sequence"/>
</dbReference>
<keyword evidence="2" id="KW-1003">Cell membrane</keyword>
<dbReference type="Pfam" id="PF02687">
    <property type="entry name" value="FtsX"/>
    <property type="match status" value="2"/>
</dbReference>
<dbReference type="InterPro" id="IPR025857">
    <property type="entry name" value="MacB_PCD"/>
</dbReference>
<dbReference type="PANTHER" id="PTHR30572:SF18">
    <property type="entry name" value="ABC-TYPE MACROLIDE FAMILY EXPORT SYSTEM PERMEASE COMPONENT 2"/>
    <property type="match status" value="1"/>
</dbReference>
<feature type="transmembrane region" description="Helical" evidence="6">
    <location>
        <begin position="418"/>
        <end position="437"/>
    </location>
</feature>
<evidence type="ECO:0000313" key="10">
    <source>
        <dbReference type="Proteomes" id="UP001139450"/>
    </source>
</evidence>
<evidence type="ECO:0000256" key="6">
    <source>
        <dbReference type="SAM" id="Phobius"/>
    </source>
</evidence>
<comment type="caution">
    <text evidence="9">The sequence shown here is derived from an EMBL/GenBank/DDBJ whole genome shotgun (WGS) entry which is preliminary data.</text>
</comment>
<keyword evidence="10" id="KW-1185">Reference proteome</keyword>
<accession>A0A9X1X6W3</accession>
<dbReference type="AlphaFoldDB" id="A0A9X1X6W3"/>
<feature type="domain" description="MacB-like periplasmic core" evidence="8">
    <location>
        <begin position="20"/>
        <end position="236"/>
    </location>
</feature>
<feature type="transmembrane region" description="Helical" evidence="6">
    <location>
        <begin position="662"/>
        <end position="686"/>
    </location>
</feature>
<protein>
    <submittedName>
        <fullName evidence="9">ABC transporter permease</fullName>
    </submittedName>
</protein>
<feature type="transmembrane region" description="Helical" evidence="6">
    <location>
        <begin position="748"/>
        <end position="771"/>
    </location>
</feature>
<dbReference type="InterPro" id="IPR050250">
    <property type="entry name" value="Macrolide_Exporter_MacB"/>
</dbReference>
<feature type="transmembrane region" description="Helical" evidence="6">
    <location>
        <begin position="322"/>
        <end position="350"/>
    </location>
</feature>
<feature type="transmembrane region" description="Helical" evidence="6">
    <location>
        <begin position="698"/>
        <end position="728"/>
    </location>
</feature>
<keyword evidence="3 6" id="KW-0812">Transmembrane</keyword>
<evidence type="ECO:0000256" key="3">
    <source>
        <dbReference type="ARBA" id="ARBA00022692"/>
    </source>
</evidence>
<evidence type="ECO:0000256" key="4">
    <source>
        <dbReference type="ARBA" id="ARBA00022989"/>
    </source>
</evidence>
<feature type="transmembrane region" description="Helical" evidence="6">
    <location>
        <begin position="370"/>
        <end position="393"/>
    </location>
</feature>
<dbReference type="InterPro" id="IPR003838">
    <property type="entry name" value="ABC3_permease_C"/>
</dbReference>
<proteinExistence type="predicted"/>
<feature type="transmembrane region" description="Helical" evidence="6">
    <location>
        <begin position="21"/>
        <end position="41"/>
    </location>
</feature>
<feature type="domain" description="ABC3 transporter permease C-terminal" evidence="7">
    <location>
        <begin position="665"/>
        <end position="776"/>
    </location>
</feature>